<reference evidence="1" key="1">
    <citation type="journal article" date="2014" name="Front. Microbiol.">
        <title>High frequency of phylogenetically diverse reductive dehalogenase-homologous genes in deep subseafloor sedimentary metagenomes.</title>
        <authorList>
            <person name="Kawai M."/>
            <person name="Futagami T."/>
            <person name="Toyoda A."/>
            <person name="Takaki Y."/>
            <person name="Nishi S."/>
            <person name="Hori S."/>
            <person name="Arai W."/>
            <person name="Tsubouchi T."/>
            <person name="Morono Y."/>
            <person name="Uchiyama I."/>
            <person name="Ito T."/>
            <person name="Fujiyama A."/>
            <person name="Inagaki F."/>
            <person name="Takami H."/>
        </authorList>
    </citation>
    <scope>NUCLEOTIDE SEQUENCE</scope>
    <source>
        <strain evidence="1">Expedition CK06-06</strain>
    </source>
</reference>
<sequence>EHNLQLNIAYKGNTPNMTAWDKQAKMLYRKLAPILVPPEKKK</sequence>
<feature type="non-terminal residue" evidence="1">
    <location>
        <position position="1"/>
    </location>
</feature>
<gene>
    <name evidence="1" type="ORF">S01H4_27178</name>
</gene>
<accession>X1C7W6</accession>
<evidence type="ECO:0000313" key="1">
    <source>
        <dbReference type="EMBL" id="GAG89407.1"/>
    </source>
</evidence>
<protein>
    <submittedName>
        <fullName evidence="1">Uncharacterized protein</fullName>
    </submittedName>
</protein>
<proteinExistence type="predicted"/>
<organism evidence="1">
    <name type="scientific">marine sediment metagenome</name>
    <dbReference type="NCBI Taxonomy" id="412755"/>
    <lineage>
        <taxon>unclassified sequences</taxon>
        <taxon>metagenomes</taxon>
        <taxon>ecological metagenomes</taxon>
    </lineage>
</organism>
<dbReference type="EMBL" id="BART01013230">
    <property type="protein sequence ID" value="GAG89407.1"/>
    <property type="molecule type" value="Genomic_DNA"/>
</dbReference>
<comment type="caution">
    <text evidence="1">The sequence shown here is derived from an EMBL/GenBank/DDBJ whole genome shotgun (WGS) entry which is preliminary data.</text>
</comment>
<name>X1C7W6_9ZZZZ</name>
<dbReference type="AlphaFoldDB" id="X1C7W6"/>